<proteinExistence type="predicted"/>
<dbReference type="InterPro" id="IPR055414">
    <property type="entry name" value="LRR_R13L4/SHOC2-like"/>
</dbReference>
<accession>A0A0A9GBX0</accession>
<keyword evidence="1" id="KW-0677">Repeat</keyword>
<evidence type="ECO:0000259" key="2">
    <source>
        <dbReference type="Pfam" id="PF23598"/>
    </source>
</evidence>
<reference evidence="3" key="2">
    <citation type="journal article" date="2015" name="Data Brief">
        <title>Shoot transcriptome of the giant reed, Arundo donax.</title>
        <authorList>
            <person name="Barrero R.A."/>
            <person name="Guerrero F.D."/>
            <person name="Moolhuijzen P."/>
            <person name="Goolsby J.A."/>
            <person name="Tidwell J."/>
            <person name="Bellgard S.E."/>
            <person name="Bellgard M.I."/>
        </authorList>
    </citation>
    <scope>NUCLEOTIDE SEQUENCE</scope>
    <source>
        <tissue evidence="3">Shoot tissue taken approximately 20 cm above the soil surface</tissue>
    </source>
</reference>
<dbReference type="PANTHER" id="PTHR15140:SF57">
    <property type="entry name" value="RX N-TERMINAL DOMAIN-CONTAINING PROTEIN"/>
    <property type="match status" value="1"/>
</dbReference>
<dbReference type="SUPFAM" id="SSF52058">
    <property type="entry name" value="L domain-like"/>
    <property type="match status" value="1"/>
</dbReference>
<organism evidence="3">
    <name type="scientific">Arundo donax</name>
    <name type="common">Giant reed</name>
    <name type="synonym">Donax arundinaceus</name>
    <dbReference type="NCBI Taxonomy" id="35708"/>
    <lineage>
        <taxon>Eukaryota</taxon>
        <taxon>Viridiplantae</taxon>
        <taxon>Streptophyta</taxon>
        <taxon>Embryophyta</taxon>
        <taxon>Tracheophyta</taxon>
        <taxon>Spermatophyta</taxon>
        <taxon>Magnoliopsida</taxon>
        <taxon>Liliopsida</taxon>
        <taxon>Poales</taxon>
        <taxon>Poaceae</taxon>
        <taxon>PACMAD clade</taxon>
        <taxon>Arundinoideae</taxon>
        <taxon>Arundineae</taxon>
        <taxon>Arundo</taxon>
    </lineage>
</organism>
<sequence length="248" mass="27753">MLGVINVGQGNGVAGRLKKLTNLSRLGVTGLTIEEGQELCKSIGKLSRLQRLEVRSDSLQFLKEMDKSAIPRHLLSLRLCGNLDTLPEWISSLNNLVKVKLLGTGLKQEDIVHLQNLRNLALLGLWESSYTEESLHFYTGTFPKLKFLDIDGLEKIEAVTIQEGAMPELEQLWVNKCKSLHDSEDGLSGVQYLLNLNELLLKKCGEKENLIEILQAQVNKHIRRPKFLIGKSILPTSPKLSTSMTTEQ</sequence>
<evidence type="ECO:0000313" key="3">
    <source>
        <dbReference type="EMBL" id="JAE20041.1"/>
    </source>
</evidence>
<dbReference type="AlphaFoldDB" id="A0A0A9GBX0"/>
<dbReference type="Pfam" id="PF23598">
    <property type="entry name" value="LRR_14"/>
    <property type="match status" value="1"/>
</dbReference>
<reference evidence="3" key="1">
    <citation type="submission" date="2014-09" db="EMBL/GenBank/DDBJ databases">
        <authorList>
            <person name="Magalhaes I.L.F."/>
            <person name="Oliveira U."/>
            <person name="Santos F.R."/>
            <person name="Vidigal T.H.D.A."/>
            <person name="Brescovit A.D."/>
            <person name="Santos A.J."/>
        </authorList>
    </citation>
    <scope>NUCLEOTIDE SEQUENCE</scope>
    <source>
        <tissue evidence="3">Shoot tissue taken approximately 20 cm above the soil surface</tissue>
    </source>
</reference>
<dbReference type="PANTHER" id="PTHR15140">
    <property type="entry name" value="TUBULIN-SPECIFIC CHAPERONE E"/>
    <property type="match status" value="1"/>
</dbReference>
<dbReference type="EMBL" id="GBRH01177855">
    <property type="protein sequence ID" value="JAE20041.1"/>
    <property type="molecule type" value="Transcribed_RNA"/>
</dbReference>
<feature type="domain" description="Disease resistance R13L4/SHOC-2-like LRR" evidence="2">
    <location>
        <begin position="13"/>
        <end position="225"/>
    </location>
</feature>
<name>A0A0A9GBX0_ARUDO</name>
<dbReference type="InterPro" id="IPR032675">
    <property type="entry name" value="LRR_dom_sf"/>
</dbReference>
<dbReference type="Gene3D" id="3.80.10.10">
    <property type="entry name" value="Ribonuclease Inhibitor"/>
    <property type="match status" value="1"/>
</dbReference>
<protein>
    <recommendedName>
        <fullName evidence="2">Disease resistance R13L4/SHOC-2-like LRR domain-containing protein</fullName>
    </recommendedName>
</protein>
<evidence type="ECO:0000256" key="1">
    <source>
        <dbReference type="ARBA" id="ARBA00022737"/>
    </source>
</evidence>